<dbReference type="EC" id="4.2.2.23" evidence="4"/>
<proteinExistence type="inferred from homology"/>
<evidence type="ECO:0000256" key="4">
    <source>
        <dbReference type="ARBA" id="ARBA00012437"/>
    </source>
</evidence>
<evidence type="ECO:0000256" key="1">
    <source>
        <dbReference type="ARBA" id="ARBA00001324"/>
    </source>
</evidence>
<feature type="domain" description="Rhamnogalacturonan lyase" evidence="9">
    <location>
        <begin position="259"/>
        <end position="443"/>
    </location>
</feature>
<dbReference type="GO" id="GO:0102210">
    <property type="term" value="F:rhamnogalacturonan endolyase activity"/>
    <property type="evidence" value="ECO:0007669"/>
    <property type="project" value="UniProtKB-EC"/>
</dbReference>
<feature type="chain" id="PRO_5041912443" description="rhamnogalacturonan endolyase" evidence="8">
    <location>
        <begin position="20"/>
        <end position="1984"/>
    </location>
</feature>
<comment type="catalytic activity">
    <reaction evidence="1">
        <text>Endotype eliminative cleavage of L-alpha-rhamnopyranosyl-(1-&gt;4)-alpha-D-galactopyranosyluronic acid bonds of rhamnogalacturonan I domains in ramified hairy regions of pectin leaving L-rhamnopyranose at the reducing end and 4-deoxy-4,5-unsaturated D-galactopyranosyluronic acid at the non-reducing end.</text>
        <dbReference type="EC" id="4.2.2.23"/>
    </reaction>
</comment>
<evidence type="ECO:0000256" key="3">
    <source>
        <dbReference type="ARBA" id="ARBA00010418"/>
    </source>
</evidence>
<keyword evidence="6 8" id="KW-0732">Signal</keyword>
<dbReference type="GO" id="GO:0030246">
    <property type="term" value="F:carbohydrate binding"/>
    <property type="evidence" value="ECO:0007669"/>
    <property type="project" value="InterPro"/>
</dbReference>
<protein>
    <recommendedName>
        <fullName evidence="4">rhamnogalacturonan endolyase</fullName>
        <ecNumber evidence="4">4.2.2.23</ecNumber>
    </recommendedName>
</protein>
<dbReference type="Gene3D" id="2.70.98.10">
    <property type="match status" value="4"/>
</dbReference>
<dbReference type="SUPFAM" id="SSF49452">
    <property type="entry name" value="Starch-binding domain-like"/>
    <property type="match status" value="4"/>
</dbReference>
<dbReference type="InterPro" id="IPR014718">
    <property type="entry name" value="GH-type_carb-bd"/>
</dbReference>
<dbReference type="SUPFAM" id="SSF74650">
    <property type="entry name" value="Galactose mutarotase-like"/>
    <property type="match status" value="3"/>
</dbReference>
<dbReference type="InterPro" id="IPR051850">
    <property type="entry name" value="Polysacch_Lyase_4"/>
</dbReference>
<evidence type="ECO:0000313" key="11">
    <source>
        <dbReference type="EMBL" id="WMV53195.1"/>
    </source>
</evidence>
<dbReference type="InterPro" id="IPR010325">
    <property type="entry name" value="Rhamnogal_lyase"/>
</dbReference>
<feature type="domain" description="Rhamnogalacturonan lyase" evidence="10">
    <location>
        <begin position="1197"/>
        <end position="1268"/>
    </location>
</feature>
<dbReference type="Pfam" id="PF06045">
    <property type="entry name" value="Rhamnogal_lyase"/>
    <property type="match status" value="4"/>
</dbReference>
<evidence type="ECO:0000259" key="9">
    <source>
        <dbReference type="Pfam" id="PF14683"/>
    </source>
</evidence>
<dbReference type="GO" id="GO:0005576">
    <property type="term" value="C:extracellular region"/>
    <property type="evidence" value="ECO:0007669"/>
    <property type="project" value="UniProtKB-SubCell"/>
</dbReference>
<evidence type="ECO:0000259" key="10">
    <source>
        <dbReference type="Pfam" id="PF14686"/>
    </source>
</evidence>
<dbReference type="InterPro" id="IPR029413">
    <property type="entry name" value="RG-lyase_II"/>
</dbReference>
<dbReference type="CDD" id="cd10320">
    <property type="entry name" value="RGL4_N"/>
    <property type="match status" value="2"/>
</dbReference>
<reference evidence="11" key="1">
    <citation type="submission" date="2023-08" db="EMBL/GenBank/DDBJ databases">
        <title>A de novo genome assembly of Solanum verrucosum Schlechtendal, a Mexican diploid species geographically isolated from the other diploid A-genome species in potato relatives.</title>
        <authorList>
            <person name="Hosaka K."/>
        </authorList>
    </citation>
    <scope>NUCLEOTIDE SEQUENCE</scope>
    <source>
        <tissue evidence="11">Young leaves</tissue>
    </source>
</reference>
<feature type="domain" description="Rhamnogalacturonan lyase" evidence="10">
    <location>
        <begin position="173"/>
        <end position="246"/>
    </location>
</feature>
<dbReference type="InterPro" id="IPR008979">
    <property type="entry name" value="Galactose-bd-like_sf"/>
</dbReference>
<feature type="signal peptide" evidence="8">
    <location>
        <begin position="1"/>
        <end position="19"/>
    </location>
</feature>
<comment type="similarity">
    <text evidence="3">Belongs to the polysaccharide lyase 4 family.</text>
</comment>
<feature type="domain" description="Rhamnogalacturonan lyase" evidence="9">
    <location>
        <begin position="1783"/>
        <end position="1976"/>
    </location>
</feature>
<dbReference type="CDD" id="cd10317">
    <property type="entry name" value="RGL4_C"/>
    <property type="match status" value="2"/>
</dbReference>
<dbReference type="PANTHER" id="PTHR32018">
    <property type="entry name" value="RHAMNOGALACTURONATE LYASE FAMILY PROTEIN"/>
    <property type="match status" value="1"/>
</dbReference>
<keyword evidence="12" id="KW-1185">Reference proteome</keyword>
<dbReference type="Pfam" id="PF14683">
    <property type="entry name" value="CBM-like"/>
    <property type="match status" value="2"/>
</dbReference>
<evidence type="ECO:0000256" key="5">
    <source>
        <dbReference type="ARBA" id="ARBA00022525"/>
    </source>
</evidence>
<dbReference type="InterPro" id="IPR029411">
    <property type="entry name" value="RG-lyase_III"/>
</dbReference>
<dbReference type="Gene3D" id="2.60.40.1120">
    <property type="entry name" value="Carboxypeptidase-like, regulatory domain"/>
    <property type="match status" value="4"/>
</dbReference>
<sequence>MQKMWRYMVALLLFIVADCHPHNGFNYMVVSDERQRVMPTDVDRNKGQVLGYKEAVLLTNPTNPDLKGEVDDKYFYSNDDKDGKVYGWISTTNPPLGFWMINPSNEYRIGGPLKQDLTTHVGPTVLTMNQEVASWPYEFALSKDYIKSDQRGTVRGQLFVNDRFISKQNVAASNAYIGLGPPGEAGSWQRENKGYQFWIKTDGKGNFIIENVIFGTYNLYATVPGFIGDYKYTSNIKVTSGSNIKLGTLIYKPPRNGATIWEIGIPDRTAAEFFIPNPPSQFKVHKYKNNSESKFRQYGLWEQYGVLYPKNDLVYNVGTSNYSRDWFYAQVTRKIGNKTYKGTSWKIIFNLANVNIASNYTLQLALAAAHEADLHVYVNDEKIQKPHFSTGHIGGSNAIARHGIHGLYWLYSIGIQGKLLVKGTNTIFLVQSSGLSPFEGVMYWDIIWNNTGPRTTRAKLSGTSFEVIINNENQTEDSFKRTWNVSQSSEPPLNIDKRFHYMAVSDERQRVMPTEMDRKKGQVLDYKEAVLLADPTNPDLKGEVDDKYFYASDNKDGQVYGWVSSTNPPLGFWMINPSNEYRTGGPFRQDLTTHVGPTVLSIFVSTHYAGEDLAIKFEQGEPWKKVIGPVFVYLNSNAAAKANPSILWHDAKKRMNQEAASWPNEFAVSKDYIKSNQRGSVSGKLFVNDSKHIVPASNAYIGLAPLGEAGSWQRENKGYQFWTKTHGNGNFIIEKVIFGTYNLYATVLGILGDYKYTSIVNVTPGSIIKLGVLLYNPPRNGATIWEIGVPDRTAAEFFIPNPPPQFKVHKYKNNYESRFKQYGLWKQYSVLYPKLDLVYNVETSKYSRDWFYAHVTRNIGNNTYKGTTWKIIFNLANVSNASNYTLQLAIAAASQAELQVTMSNGIVNVTLSIPYGLVTSISYGGVNNLLVTQNVEINRGYWDIFWNRTTSKRARKKFLGNSFEVIMDTENQAEISFKSTWNTSQSDELPLNSDLRFHYMAISDERQRIMPMPVDQETGKVLDYKEAVLLTNPTNLDLKGEVDDKYFYATDNKDDRVHGWVSSTNPPVGFWMIIPNDEFRTGGPYKQDLTSHVGPTVLSIFVSRHFAGDDLVIKFQQGEPWKKVIGPVFLYLNSNSSAMDNPTILWDDAKRRMNQEVANWPYDFPVSEEYIKSNQRGIIRGQLLVNDSTTTLIPASNGYIGLAPPGDVGSWQRENKGYQFWTKTDAMGNFTIENVISGTYNLYATVPGIIGDYKYTFDVQVTPGSSIELGSLVYNPPRNGATLWEIGVPDRIAAEFFVPTPPLEFNVHIYQNNFESMNIGNKTYISTTWKIIFNLEIVDNASNYTLQMALAAAQRAELQVVVDNGIFNITFSVPGGMVTGIQYNGIDNLLENGNKDDNRGYWDIVWNKPDEKGIFDKLHATDFKVIMEDENQVELSFTRTWDSLNSKQLSMNIDKRFIILRGISGFYCYGILERLEGWPDIDVYQGRIVFKLKEKLFQYMAISDERQRIMPTAHDREVGQKLDYSEAVLLTNPNNSFIKGEVDDKYQYSCENKDNRVHGWISPTPRTGFWMITPTDEFRTGGPVKQDLTSHTGPVNLNMFFSTHYAGEVLGLKFRNGEPWKKVFGPVFVYMNSLSPDEPDTLTLWTDAKEQMFVETENWPYNFPLSEDYARADQRGIVSGRLLVRDRYVSQSLMIANSAFIGLAAPGNVGSWQLENKAYQFWTQTDSEGYFLIKNVIPGNYSLYAWVPGFVGDYMYDAYIIVTLGSRKRVETLIYDAPRNGPTLWEIGIPDRTAAEFFIPDAQPKLLNQLYVVHNQERYRQYGLWDRYTEIYPDDDLVFTIGLSNYQTDWFFAHLNRYFYNDDGNKTYAPTTWQVLFDLEDVDQSSNYTLQLALASAHEAELQVRFNDPEIDAPHYSTGLIGKDNAIARHGIHGIYRLYTINVPGSLLGFGTNIMYLKQSRGDRPFRGLMYDYIRLEGPSDESD</sequence>
<organism evidence="11 12">
    <name type="scientific">Solanum verrucosum</name>
    <dbReference type="NCBI Taxonomy" id="315347"/>
    <lineage>
        <taxon>Eukaryota</taxon>
        <taxon>Viridiplantae</taxon>
        <taxon>Streptophyta</taxon>
        <taxon>Embryophyta</taxon>
        <taxon>Tracheophyta</taxon>
        <taxon>Spermatophyta</taxon>
        <taxon>Magnoliopsida</taxon>
        <taxon>eudicotyledons</taxon>
        <taxon>Gunneridae</taxon>
        <taxon>Pentapetalae</taxon>
        <taxon>asterids</taxon>
        <taxon>lamiids</taxon>
        <taxon>Solanales</taxon>
        <taxon>Solanaceae</taxon>
        <taxon>Solanoideae</taxon>
        <taxon>Solaneae</taxon>
        <taxon>Solanum</taxon>
    </lineage>
</organism>
<dbReference type="EMBL" id="CP133622">
    <property type="protein sequence ID" value="WMV53195.1"/>
    <property type="molecule type" value="Genomic_DNA"/>
</dbReference>
<dbReference type="PANTHER" id="PTHR32018:SF51">
    <property type="entry name" value="RHAMNOGALACTURONAN ENDOLYASE"/>
    <property type="match status" value="1"/>
</dbReference>
<comment type="subcellular location">
    <subcellularLocation>
        <location evidence="2">Secreted</location>
    </subcellularLocation>
</comment>
<gene>
    <name evidence="11" type="ORF">MTR67_046580</name>
</gene>
<keyword evidence="7" id="KW-0456">Lyase</keyword>
<keyword evidence="5" id="KW-0964">Secreted</keyword>
<dbReference type="CDD" id="cd10316">
    <property type="entry name" value="RGL4_M"/>
    <property type="match status" value="4"/>
</dbReference>
<dbReference type="Gene3D" id="2.60.120.260">
    <property type="entry name" value="Galactose-binding domain-like"/>
    <property type="match status" value="2"/>
</dbReference>
<name>A0AAF0ZXR2_SOLVR</name>
<feature type="domain" description="Rhamnogalacturonan lyase" evidence="10">
    <location>
        <begin position="697"/>
        <end position="768"/>
    </location>
</feature>
<evidence type="ECO:0000256" key="6">
    <source>
        <dbReference type="ARBA" id="ARBA00022729"/>
    </source>
</evidence>
<accession>A0AAF0ZXR2</accession>
<dbReference type="GO" id="GO:0005975">
    <property type="term" value="P:carbohydrate metabolic process"/>
    <property type="evidence" value="ECO:0007669"/>
    <property type="project" value="InterPro"/>
</dbReference>
<evidence type="ECO:0000256" key="2">
    <source>
        <dbReference type="ARBA" id="ARBA00004613"/>
    </source>
</evidence>
<dbReference type="Pfam" id="PF14686">
    <property type="entry name" value="fn3_3"/>
    <property type="match status" value="4"/>
</dbReference>
<feature type="domain" description="Rhamnogalacturonan lyase" evidence="10">
    <location>
        <begin position="1697"/>
        <end position="1768"/>
    </location>
</feature>
<dbReference type="Proteomes" id="UP001234989">
    <property type="component" value="Chromosome 11"/>
</dbReference>
<dbReference type="InterPro" id="IPR013784">
    <property type="entry name" value="Carb-bd-like_fold"/>
</dbReference>
<dbReference type="SUPFAM" id="SSF49785">
    <property type="entry name" value="Galactose-binding domain-like"/>
    <property type="match status" value="4"/>
</dbReference>
<dbReference type="InterPro" id="IPR011013">
    <property type="entry name" value="Gal_mutarotase_sf_dom"/>
</dbReference>
<evidence type="ECO:0000256" key="7">
    <source>
        <dbReference type="ARBA" id="ARBA00023239"/>
    </source>
</evidence>
<evidence type="ECO:0000256" key="8">
    <source>
        <dbReference type="SAM" id="SignalP"/>
    </source>
</evidence>
<dbReference type="FunFam" id="2.60.40.1120:FF:000033">
    <property type="entry name" value="Rhamnogalacturonate lyase B"/>
    <property type="match status" value="2"/>
</dbReference>
<evidence type="ECO:0000313" key="12">
    <source>
        <dbReference type="Proteomes" id="UP001234989"/>
    </source>
</evidence>